<feature type="compositionally biased region" description="Basic and acidic residues" evidence="1">
    <location>
        <begin position="1"/>
        <end position="10"/>
    </location>
</feature>
<comment type="caution">
    <text evidence="2">The sequence shown here is derived from an EMBL/GenBank/DDBJ whole genome shotgun (WGS) entry which is preliminary data.</text>
</comment>
<keyword evidence="3" id="KW-1185">Reference proteome</keyword>
<evidence type="ECO:0000256" key="1">
    <source>
        <dbReference type="SAM" id="MobiDB-lite"/>
    </source>
</evidence>
<dbReference type="Proteomes" id="UP001165121">
    <property type="component" value="Unassembled WGS sequence"/>
</dbReference>
<name>A0A9W6Y9C2_9STRA</name>
<accession>A0A9W6Y9C2</accession>
<evidence type="ECO:0000313" key="3">
    <source>
        <dbReference type="Proteomes" id="UP001165121"/>
    </source>
</evidence>
<dbReference type="OrthoDB" id="123124at2759"/>
<feature type="region of interest" description="Disordered" evidence="1">
    <location>
        <begin position="1"/>
        <end position="38"/>
    </location>
</feature>
<gene>
    <name evidence="2" type="ORF">Pfra01_002433000</name>
</gene>
<feature type="compositionally biased region" description="Basic and acidic residues" evidence="1">
    <location>
        <begin position="24"/>
        <end position="38"/>
    </location>
</feature>
<dbReference type="AlphaFoldDB" id="A0A9W6Y9C2"/>
<organism evidence="2 3">
    <name type="scientific">Phytophthora fragariaefolia</name>
    <dbReference type="NCBI Taxonomy" id="1490495"/>
    <lineage>
        <taxon>Eukaryota</taxon>
        <taxon>Sar</taxon>
        <taxon>Stramenopiles</taxon>
        <taxon>Oomycota</taxon>
        <taxon>Peronosporomycetes</taxon>
        <taxon>Peronosporales</taxon>
        <taxon>Peronosporaceae</taxon>
        <taxon>Phytophthora</taxon>
    </lineage>
</organism>
<evidence type="ECO:0000313" key="2">
    <source>
        <dbReference type="EMBL" id="GMF57080.1"/>
    </source>
</evidence>
<reference evidence="2" key="1">
    <citation type="submission" date="2023-04" db="EMBL/GenBank/DDBJ databases">
        <title>Phytophthora fragariaefolia NBRC 109709.</title>
        <authorList>
            <person name="Ichikawa N."/>
            <person name="Sato H."/>
            <person name="Tonouchi N."/>
        </authorList>
    </citation>
    <scope>NUCLEOTIDE SEQUENCE</scope>
    <source>
        <strain evidence="2">NBRC 109709</strain>
    </source>
</reference>
<proteinExistence type="predicted"/>
<dbReference type="EMBL" id="BSXT01004192">
    <property type="protein sequence ID" value="GMF57080.1"/>
    <property type="molecule type" value="Genomic_DNA"/>
</dbReference>
<protein>
    <submittedName>
        <fullName evidence="2">Unnamed protein product</fullName>
    </submittedName>
</protein>
<sequence length="244" mass="26974">MSPNDREEHQVQPAATQVPPTEAPARERGRCVQEESKSQDAAAALLEAVRLLTTRIDVIERAATPRPGAISPDEYPRRGSIFRQAIENGCLGMQRMQLDELGIGGQRPVQTPGAFTRGSFYGGAPQPHYQEHRPPPVRTTHESIAPAPPQQVGGQALPVHGGDVPYGYPSYGQSKLSVRDFDGRETYKGLGAGFEQWELMFIGQIDMAERACGFRWPEEVKLNKLAQHLTGEAGRFFREQANTW</sequence>